<comment type="caution">
    <text evidence="1">The sequence shown here is derived from an EMBL/GenBank/DDBJ whole genome shotgun (WGS) entry which is preliminary data.</text>
</comment>
<sequence length="92" mass="10286">MTETVSDPMDIESDITVNVVADIKVRVTTNMKLKLILNGGVKEPIHLLAIAEKVSAEETDEFDSFSSYKANKAQVTKNLHDMERRKLEAIIP</sequence>
<dbReference type="Proteomes" id="UP001358586">
    <property type="component" value="Chromosome 12"/>
</dbReference>
<protein>
    <submittedName>
        <fullName evidence="1">Uncharacterized protein</fullName>
    </submittedName>
</protein>
<keyword evidence="2" id="KW-1185">Reference proteome</keyword>
<reference evidence="1 2" key="1">
    <citation type="submission" date="2023-03" db="EMBL/GenBank/DDBJ databases">
        <title>WGS of Gossypium arboreum.</title>
        <authorList>
            <person name="Yu D."/>
        </authorList>
    </citation>
    <scope>NUCLEOTIDE SEQUENCE [LARGE SCALE GENOMIC DNA]</scope>
    <source>
        <tissue evidence="1">Leaf</tissue>
    </source>
</reference>
<name>A0ABR0MNT6_GOSAR</name>
<evidence type="ECO:0000313" key="1">
    <source>
        <dbReference type="EMBL" id="KAK5775666.1"/>
    </source>
</evidence>
<evidence type="ECO:0000313" key="2">
    <source>
        <dbReference type="Proteomes" id="UP001358586"/>
    </source>
</evidence>
<proteinExistence type="predicted"/>
<organism evidence="1 2">
    <name type="scientific">Gossypium arboreum</name>
    <name type="common">Tree cotton</name>
    <name type="synonym">Gossypium nanking</name>
    <dbReference type="NCBI Taxonomy" id="29729"/>
    <lineage>
        <taxon>Eukaryota</taxon>
        <taxon>Viridiplantae</taxon>
        <taxon>Streptophyta</taxon>
        <taxon>Embryophyta</taxon>
        <taxon>Tracheophyta</taxon>
        <taxon>Spermatophyta</taxon>
        <taxon>Magnoliopsida</taxon>
        <taxon>eudicotyledons</taxon>
        <taxon>Gunneridae</taxon>
        <taxon>Pentapetalae</taxon>
        <taxon>rosids</taxon>
        <taxon>malvids</taxon>
        <taxon>Malvales</taxon>
        <taxon>Malvaceae</taxon>
        <taxon>Malvoideae</taxon>
        <taxon>Gossypium</taxon>
    </lineage>
</organism>
<accession>A0ABR0MNT6</accession>
<gene>
    <name evidence="1" type="ORF">PVK06_043584</name>
</gene>
<dbReference type="EMBL" id="JARKNE010000012">
    <property type="protein sequence ID" value="KAK5775666.1"/>
    <property type="molecule type" value="Genomic_DNA"/>
</dbReference>